<keyword evidence="5 7" id="KW-0648">Protein biosynthesis</keyword>
<comment type="function">
    <text evidence="7">Catalyzes the GTP-dependent ribosomal translocation step during translation elongation. During this step, the ribosome changes from the pre-translocational (PRE) to the post-translocational (POST) state as the newly formed A-site-bound peptidyl-tRNA and P-site-bound deacylated tRNA move to the P and E sites, respectively. Catalyzes the coordinated movement of the two tRNA molecules, the mRNA and conformational changes in the ribosome.</text>
</comment>
<dbReference type="CDD" id="cd01434">
    <property type="entry name" value="EFG_mtEFG1_IV"/>
    <property type="match status" value="1"/>
</dbReference>
<reference evidence="9" key="1">
    <citation type="submission" date="2021-01" db="EMBL/GenBank/DDBJ databases">
        <title>Genomic Encyclopedia of Type Strains, Phase IV (KMG-IV): sequencing the most valuable type-strain genomes for metagenomic binning, comparative biology and taxonomic classification.</title>
        <authorList>
            <person name="Goeker M."/>
        </authorList>
    </citation>
    <scope>NUCLEOTIDE SEQUENCE</scope>
    <source>
        <strain evidence="9">DSM 23230</strain>
    </source>
</reference>
<dbReference type="PRINTS" id="PR00315">
    <property type="entry name" value="ELONGATNFCT"/>
</dbReference>
<dbReference type="PROSITE" id="PS51722">
    <property type="entry name" value="G_TR_2"/>
    <property type="match status" value="1"/>
</dbReference>
<dbReference type="InterPro" id="IPR000640">
    <property type="entry name" value="EFG_V-like"/>
</dbReference>
<dbReference type="FunFam" id="3.40.50.300:FF:000029">
    <property type="entry name" value="Elongation factor G"/>
    <property type="match status" value="1"/>
</dbReference>
<dbReference type="InterPro" id="IPR047872">
    <property type="entry name" value="EFG_IV"/>
</dbReference>
<dbReference type="EMBL" id="JAFBDQ010000018">
    <property type="protein sequence ID" value="MBM7557836.1"/>
    <property type="molecule type" value="Genomic_DNA"/>
</dbReference>
<keyword evidence="10" id="KW-1185">Reference proteome</keyword>
<comment type="caution">
    <text evidence="9">The sequence shown here is derived from an EMBL/GenBank/DDBJ whole genome shotgun (WGS) entry which is preliminary data.</text>
</comment>
<dbReference type="Pfam" id="PF00679">
    <property type="entry name" value="EFG_C"/>
    <property type="match status" value="1"/>
</dbReference>
<dbReference type="InterPro" id="IPR035649">
    <property type="entry name" value="EFG_V"/>
</dbReference>
<dbReference type="HAMAP" id="MF_00054_B">
    <property type="entry name" value="EF_G_EF_2_B"/>
    <property type="match status" value="1"/>
</dbReference>
<evidence type="ECO:0000313" key="10">
    <source>
        <dbReference type="Proteomes" id="UP000774000"/>
    </source>
</evidence>
<dbReference type="CDD" id="cd01886">
    <property type="entry name" value="EF-G"/>
    <property type="match status" value="1"/>
</dbReference>
<dbReference type="InterPro" id="IPR027417">
    <property type="entry name" value="P-loop_NTPase"/>
</dbReference>
<feature type="binding site" evidence="7">
    <location>
        <begin position="81"/>
        <end position="85"/>
    </location>
    <ligand>
        <name>GTP</name>
        <dbReference type="ChEBI" id="CHEBI:37565"/>
    </ligand>
</feature>
<dbReference type="GO" id="GO:0003924">
    <property type="term" value="F:GTPase activity"/>
    <property type="evidence" value="ECO:0007669"/>
    <property type="project" value="InterPro"/>
</dbReference>
<dbReference type="InterPro" id="IPR009000">
    <property type="entry name" value="Transl_B-barrel_sf"/>
</dbReference>
<dbReference type="Pfam" id="PF03144">
    <property type="entry name" value="GTP_EFTU_D2"/>
    <property type="match status" value="1"/>
</dbReference>
<dbReference type="FunFam" id="3.30.70.870:FF:000001">
    <property type="entry name" value="Elongation factor G"/>
    <property type="match status" value="1"/>
</dbReference>
<dbReference type="Gene3D" id="3.40.50.300">
    <property type="entry name" value="P-loop containing nucleotide triphosphate hydrolases"/>
    <property type="match status" value="1"/>
</dbReference>
<dbReference type="PANTHER" id="PTHR43261:SF1">
    <property type="entry name" value="RIBOSOME-RELEASING FACTOR 2, MITOCHONDRIAL"/>
    <property type="match status" value="1"/>
</dbReference>
<feature type="domain" description="Tr-type G" evidence="8">
    <location>
        <begin position="8"/>
        <end position="282"/>
    </location>
</feature>
<evidence type="ECO:0000313" key="9">
    <source>
        <dbReference type="EMBL" id="MBM7557836.1"/>
    </source>
</evidence>
<dbReference type="FunFam" id="2.40.30.10:FF:000006">
    <property type="entry name" value="Elongation factor G"/>
    <property type="match status" value="1"/>
</dbReference>
<dbReference type="CDD" id="cd16262">
    <property type="entry name" value="EFG_III"/>
    <property type="match status" value="1"/>
</dbReference>
<evidence type="ECO:0000256" key="3">
    <source>
        <dbReference type="ARBA" id="ARBA00022741"/>
    </source>
</evidence>
<dbReference type="PROSITE" id="PS00301">
    <property type="entry name" value="G_TR_1"/>
    <property type="match status" value="1"/>
</dbReference>
<dbReference type="SMART" id="SM00838">
    <property type="entry name" value="EFG_C"/>
    <property type="match status" value="1"/>
</dbReference>
<keyword evidence="7" id="KW-0963">Cytoplasm</keyword>
<dbReference type="FunFam" id="3.30.230.10:FF:000003">
    <property type="entry name" value="Elongation factor G"/>
    <property type="match status" value="1"/>
</dbReference>
<dbReference type="InterPro" id="IPR000795">
    <property type="entry name" value="T_Tr_GTP-bd_dom"/>
</dbReference>
<dbReference type="Gene3D" id="2.40.30.10">
    <property type="entry name" value="Translation factors"/>
    <property type="match status" value="1"/>
</dbReference>
<evidence type="ECO:0000256" key="7">
    <source>
        <dbReference type="HAMAP-Rule" id="MF_00054"/>
    </source>
</evidence>
<dbReference type="Pfam" id="PF14492">
    <property type="entry name" value="EFG_III"/>
    <property type="match status" value="1"/>
</dbReference>
<dbReference type="SUPFAM" id="SSF54211">
    <property type="entry name" value="Ribosomal protein S5 domain 2-like"/>
    <property type="match status" value="1"/>
</dbReference>
<dbReference type="Gene3D" id="3.30.230.10">
    <property type="match status" value="1"/>
</dbReference>
<evidence type="ECO:0000256" key="6">
    <source>
        <dbReference type="ARBA" id="ARBA00023134"/>
    </source>
</evidence>
<dbReference type="CDD" id="cd04088">
    <property type="entry name" value="EFG_mtEFG_II"/>
    <property type="match status" value="1"/>
</dbReference>
<dbReference type="Pfam" id="PF03764">
    <property type="entry name" value="EFG_IV"/>
    <property type="match status" value="1"/>
</dbReference>
<feature type="binding site" evidence="7">
    <location>
        <begin position="135"/>
        <end position="138"/>
    </location>
    <ligand>
        <name>GTP</name>
        <dbReference type="ChEBI" id="CHEBI:37565"/>
    </ligand>
</feature>
<evidence type="ECO:0000259" key="8">
    <source>
        <dbReference type="PROSITE" id="PS51722"/>
    </source>
</evidence>
<dbReference type="InterPro" id="IPR009022">
    <property type="entry name" value="EFG_III"/>
</dbReference>
<organism evidence="9 10">
    <name type="scientific">Halanaerobacter jeridensis</name>
    <dbReference type="NCBI Taxonomy" id="706427"/>
    <lineage>
        <taxon>Bacteria</taxon>
        <taxon>Bacillati</taxon>
        <taxon>Bacillota</taxon>
        <taxon>Clostridia</taxon>
        <taxon>Halanaerobiales</taxon>
        <taxon>Halobacteroidaceae</taxon>
        <taxon>Halanaerobacter</taxon>
    </lineage>
</organism>
<dbReference type="SUPFAM" id="SSF54980">
    <property type="entry name" value="EF-G C-terminal domain-like"/>
    <property type="match status" value="2"/>
</dbReference>
<dbReference type="InterPro" id="IPR020568">
    <property type="entry name" value="Ribosomal_Su5_D2-typ_SF"/>
</dbReference>
<dbReference type="CDD" id="cd03713">
    <property type="entry name" value="EFG_mtEFG_C"/>
    <property type="match status" value="1"/>
</dbReference>
<evidence type="ECO:0000256" key="5">
    <source>
        <dbReference type="ARBA" id="ARBA00022917"/>
    </source>
</evidence>
<dbReference type="GO" id="GO:0005525">
    <property type="term" value="F:GTP binding"/>
    <property type="evidence" value="ECO:0007669"/>
    <property type="project" value="UniProtKB-UniRule"/>
</dbReference>
<dbReference type="Gene3D" id="3.30.70.240">
    <property type="match status" value="1"/>
</dbReference>
<dbReference type="NCBIfam" id="NF009381">
    <property type="entry name" value="PRK12740.1-5"/>
    <property type="match status" value="1"/>
</dbReference>
<dbReference type="SUPFAM" id="SSF50447">
    <property type="entry name" value="Translation proteins"/>
    <property type="match status" value="1"/>
</dbReference>
<dbReference type="SMART" id="SM00889">
    <property type="entry name" value="EFG_IV"/>
    <property type="match status" value="1"/>
</dbReference>
<dbReference type="InterPro" id="IPR014721">
    <property type="entry name" value="Ribsml_uS5_D2-typ_fold_subgr"/>
</dbReference>
<name>A0A938XU66_9FIRM</name>
<dbReference type="GO" id="GO:0032790">
    <property type="term" value="P:ribosome disassembly"/>
    <property type="evidence" value="ECO:0007669"/>
    <property type="project" value="TreeGrafter"/>
</dbReference>
<dbReference type="NCBIfam" id="NF009379">
    <property type="entry name" value="PRK12740.1-3"/>
    <property type="match status" value="1"/>
</dbReference>
<dbReference type="SUPFAM" id="SSF52540">
    <property type="entry name" value="P-loop containing nucleoside triphosphate hydrolases"/>
    <property type="match status" value="1"/>
</dbReference>
<dbReference type="GO" id="GO:0003746">
    <property type="term" value="F:translation elongation factor activity"/>
    <property type="evidence" value="ECO:0007669"/>
    <property type="project" value="UniProtKB-UniRule"/>
</dbReference>
<feature type="binding site" evidence="7">
    <location>
        <begin position="17"/>
        <end position="24"/>
    </location>
    <ligand>
        <name>GTP</name>
        <dbReference type="ChEBI" id="CHEBI:37565"/>
    </ligand>
</feature>
<dbReference type="InterPro" id="IPR004161">
    <property type="entry name" value="EFTu-like_2"/>
</dbReference>
<dbReference type="Proteomes" id="UP000774000">
    <property type="component" value="Unassembled WGS sequence"/>
</dbReference>
<dbReference type="NCBIfam" id="TIGR00231">
    <property type="entry name" value="small_GTP"/>
    <property type="match status" value="1"/>
</dbReference>
<keyword evidence="6 7" id="KW-0342">GTP-binding</keyword>
<dbReference type="InterPro" id="IPR035647">
    <property type="entry name" value="EFG_III/V"/>
</dbReference>
<evidence type="ECO:0000256" key="1">
    <source>
        <dbReference type="ARBA" id="ARBA00005870"/>
    </source>
</evidence>
<accession>A0A938XU66</accession>
<protein>
    <recommendedName>
        <fullName evidence="2 7">Elongation factor G</fullName>
        <shortName evidence="7">EF-G</shortName>
    </recommendedName>
</protein>
<dbReference type="InterPro" id="IPR005517">
    <property type="entry name" value="Transl_elong_EFG/EF2_IV"/>
</dbReference>
<dbReference type="Gene3D" id="3.30.70.870">
    <property type="entry name" value="Elongation Factor G (Translational Gtpase), domain 3"/>
    <property type="match status" value="1"/>
</dbReference>
<gene>
    <name evidence="7" type="primary">fusA</name>
    <name evidence="9" type="ORF">JOC47_002702</name>
</gene>
<dbReference type="InterPro" id="IPR031157">
    <property type="entry name" value="G_TR_CS"/>
</dbReference>
<dbReference type="FunFam" id="3.30.70.240:FF:000001">
    <property type="entry name" value="Elongation factor G"/>
    <property type="match status" value="1"/>
</dbReference>
<evidence type="ECO:0000256" key="4">
    <source>
        <dbReference type="ARBA" id="ARBA00022768"/>
    </source>
</evidence>
<comment type="subcellular location">
    <subcellularLocation>
        <location evidence="7">Cytoplasm</location>
    </subcellularLocation>
</comment>
<keyword evidence="3 7" id="KW-0547">Nucleotide-binding</keyword>
<evidence type="ECO:0000256" key="2">
    <source>
        <dbReference type="ARBA" id="ARBA00017872"/>
    </source>
</evidence>
<dbReference type="AlphaFoldDB" id="A0A938XU66"/>
<dbReference type="RefSeq" id="WP_204702649.1">
    <property type="nucleotide sequence ID" value="NZ_JAFBDQ010000018.1"/>
</dbReference>
<dbReference type="NCBIfam" id="TIGR00484">
    <property type="entry name" value="EF-G"/>
    <property type="match status" value="1"/>
</dbReference>
<keyword evidence="4 7" id="KW-0251">Elongation factor</keyword>
<dbReference type="GO" id="GO:0005737">
    <property type="term" value="C:cytoplasm"/>
    <property type="evidence" value="ECO:0007669"/>
    <property type="project" value="UniProtKB-SubCell"/>
</dbReference>
<dbReference type="InterPro" id="IPR005225">
    <property type="entry name" value="Small_GTP-bd"/>
</dbReference>
<proteinExistence type="inferred from homology"/>
<dbReference type="InterPro" id="IPR041095">
    <property type="entry name" value="EFG_II"/>
</dbReference>
<comment type="similarity">
    <text evidence="1 7">Belongs to the TRAFAC class translation factor GTPase superfamily. Classic translation factor GTPase family. EF-G/EF-2 subfamily.</text>
</comment>
<dbReference type="InterPro" id="IPR004540">
    <property type="entry name" value="Transl_elong_EFG/EF2"/>
</dbReference>
<dbReference type="PANTHER" id="PTHR43261">
    <property type="entry name" value="TRANSLATION ELONGATION FACTOR G-RELATED"/>
    <property type="match status" value="1"/>
</dbReference>
<sequence length="690" mass="77190">MPRQFSLQKTRNIGLMAHIDAGKTTTTERMLFYTGRTHKIGETHDGDSQMDWMDQEKERGITITSAATTCQWDDHRINIIDTPGHVDFTVEVERSLRVLDGAIGVFCSVGGVEPQSETVWRQADKYNVPKIAFVNKMDRTGADFYNVVDMMDERIDANPVPIQIPIGKEEDYKGSIDLVTMEAIVYEDELGIDYERTEIPEDLEDKAHEYRELLIEKLSDVDEEIMMKYLEDEEITVEEIKKALRKGTIANEFTPVLCGTALKNKGVQPLLDAVVEYLPAPVDIPPVQGIDPKTEEEIERPADDDAPFSALAFKIMSDPYVGKLAFFRVYSGILESGSYVYNSTKDETERVGRIVQMHANKREDREEVYAGDLAAAVGLKNTATGDTLCTEEDPVILESMEFPETVIDVAIEPKTQADSDKLGEALQKLAEEDPTFNVRTDEETGQTIISGMGELHLEVIIDRLTREFNVEANIGEPQVAYRETITQKAEVEGKFIRQSGGRGQYGHVVMEVEPLEAGEGFEFEDNIVGGVVPKDYISSVEEGAKEALDNGILAGYPVVDVKVSLEDGSHHEVDSSEMAFKIAGSMAIREQSYKLKPVLLEPVMKVEVTTPEEYMGDVIGDLNSRRGQVEGMEQRGNAKIINGYVPLSEMFGYATDLRSNTQGRAQYVMQMDHYEEVPQNIAKEIIEEEK</sequence>
<dbReference type="Pfam" id="PF00009">
    <property type="entry name" value="GTP_EFTU"/>
    <property type="match status" value="1"/>
</dbReference>